<protein>
    <submittedName>
        <fullName evidence="3">Phosphatase PAP2 family protein</fullName>
    </submittedName>
</protein>
<gene>
    <name evidence="3" type="ORF">H8B22_06315</name>
</gene>
<keyword evidence="4" id="KW-1185">Reference proteome</keyword>
<keyword evidence="1" id="KW-1133">Transmembrane helix</keyword>
<feature type="transmembrane region" description="Helical" evidence="1">
    <location>
        <begin position="185"/>
        <end position="203"/>
    </location>
</feature>
<evidence type="ECO:0000259" key="2">
    <source>
        <dbReference type="Pfam" id="PF01569"/>
    </source>
</evidence>
<dbReference type="EMBL" id="CP060820">
    <property type="protein sequence ID" value="QNP42117.1"/>
    <property type="molecule type" value="Genomic_DNA"/>
</dbReference>
<dbReference type="CDD" id="cd03396">
    <property type="entry name" value="PAP2_like_6"/>
    <property type="match status" value="1"/>
</dbReference>
<accession>A0A7H0G1F1</accession>
<dbReference type="InterPro" id="IPR036938">
    <property type="entry name" value="PAP2/HPO_sf"/>
</dbReference>
<keyword evidence="1" id="KW-0472">Membrane</keyword>
<dbReference type="Pfam" id="PF01569">
    <property type="entry name" value="PAP2"/>
    <property type="match status" value="1"/>
</dbReference>
<dbReference type="Gene3D" id="1.20.144.10">
    <property type="entry name" value="Phosphatidic acid phosphatase type 2/haloperoxidase"/>
    <property type="match status" value="1"/>
</dbReference>
<dbReference type="Proteomes" id="UP000516018">
    <property type="component" value="Chromosome"/>
</dbReference>
<dbReference type="KEGG" id="lsx:H8B22_06315"/>
<proteinExistence type="predicted"/>
<keyword evidence="1" id="KW-0812">Transmembrane</keyword>
<dbReference type="AlphaFoldDB" id="A0A7H0G1F1"/>
<feature type="domain" description="Phosphatidic acid phosphatase type 2/haloperoxidase" evidence="2">
    <location>
        <begin position="74"/>
        <end position="205"/>
    </location>
</feature>
<sequence length="226" mass="25154">MVFTAWTLLHGDFWLADRLYAWEGHTWMLRHAWVTQTLIHLLGRDLSTAAWLVVLAAFVVASMRASWRHLRRPLLYLLVATALSTLLVAWIKSWSNIDCPWDLARYGGARAYFGLFEPRPAGMGRGVCFPAGHAGGGYTWLALYFFLLAVRPRLRWLGLAAGLSAGLLFGISQQLRGAHFLSHDLAAIAICWGSAVLMQRLFWRRDGGLQSPAVPSTSIPPPASLQ</sequence>
<name>A0A7H0G1F1_9GAMM</name>
<evidence type="ECO:0000313" key="4">
    <source>
        <dbReference type="Proteomes" id="UP000516018"/>
    </source>
</evidence>
<feature type="transmembrane region" description="Helical" evidence="1">
    <location>
        <begin position="131"/>
        <end position="149"/>
    </location>
</feature>
<dbReference type="SUPFAM" id="SSF48317">
    <property type="entry name" value="Acid phosphatase/Vanadium-dependent haloperoxidase"/>
    <property type="match status" value="1"/>
</dbReference>
<feature type="transmembrane region" description="Helical" evidence="1">
    <location>
        <begin position="74"/>
        <end position="91"/>
    </location>
</feature>
<feature type="transmembrane region" description="Helical" evidence="1">
    <location>
        <begin position="48"/>
        <end position="67"/>
    </location>
</feature>
<evidence type="ECO:0000256" key="1">
    <source>
        <dbReference type="SAM" id="Phobius"/>
    </source>
</evidence>
<reference evidence="3 4" key="1">
    <citation type="submission" date="2020-08" db="EMBL/GenBank/DDBJ databases">
        <title>Lysobacter sp. II4 sp. nov., isolated from soil.</title>
        <authorList>
            <person name="Woo C.Y."/>
            <person name="Kim J."/>
        </authorList>
    </citation>
    <scope>NUCLEOTIDE SEQUENCE [LARGE SCALE GENOMIC DNA]</scope>
    <source>
        <strain evidence="3 4">II4</strain>
    </source>
</reference>
<dbReference type="InterPro" id="IPR000326">
    <property type="entry name" value="PAP2/HPO"/>
</dbReference>
<organism evidence="3 4">
    <name type="scientific">Agrilutibacter terrestris</name>
    <dbReference type="NCBI Taxonomy" id="2865112"/>
    <lineage>
        <taxon>Bacteria</taxon>
        <taxon>Pseudomonadati</taxon>
        <taxon>Pseudomonadota</taxon>
        <taxon>Gammaproteobacteria</taxon>
        <taxon>Lysobacterales</taxon>
        <taxon>Lysobacteraceae</taxon>
        <taxon>Agrilutibacter</taxon>
    </lineage>
</organism>
<feature type="transmembrane region" description="Helical" evidence="1">
    <location>
        <begin position="156"/>
        <end position="173"/>
    </location>
</feature>
<evidence type="ECO:0000313" key="3">
    <source>
        <dbReference type="EMBL" id="QNP42117.1"/>
    </source>
</evidence>